<accession>A0ABS5TAW4</accession>
<dbReference type="PROSITE" id="PS51782">
    <property type="entry name" value="LYSM"/>
    <property type="match status" value="1"/>
</dbReference>
<reference evidence="2 3" key="1">
    <citation type="submission" date="2021-05" db="EMBL/GenBank/DDBJ databases">
        <title>Kineosporia and Streptomyces sp. nov. two new marine actinobacteria isolated from Coral.</title>
        <authorList>
            <person name="Buangrab K."/>
            <person name="Sutthacheep M."/>
            <person name="Yeemin T."/>
            <person name="Harunari E."/>
            <person name="Igarashi Y."/>
            <person name="Kanchanasin P."/>
            <person name="Tanasupawat S."/>
            <person name="Phongsopitanun W."/>
        </authorList>
    </citation>
    <scope>NUCLEOTIDE SEQUENCE [LARGE SCALE GENOMIC DNA]</scope>
    <source>
        <strain evidence="2 3">J2-2</strain>
    </source>
</reference>
<dbReference type="Pfam" id="PF01476">
    <property type="entry name" value="LysM"/>
    <property type="match status" value="1"/>
</dbReference>
<proteinExistence type="predicted"/>
<dbReference type="Proteomes" id="UP001197247">
    <property type="component" value="Unassembled WGS sequence"/>
</dbReference>
<keyword evidence="3" id="KW-1185">Reference proteome</keyword>
<evidence type="ECO:0000313" key="2">
    <source>
        <dbReference type="EMBL" id="MBT0768213.1"/>
    </source>
</evidence>
<dbReference type="InterPro" id="IPR045361">
    <property type="entry name" value="CIS_tube_prot_N"/>
</dbReference>
<evidence type="ECO:0000259" key="1">
    <source>
        <dbReference type="PROSITE" id="PS51782"/>
    </source>
</evidence>
<gene>
    <name evidence="2" type="ORF">KIH74_04720</name>
</gene>
<comment type="caution">
    <text evidence="2">The sequence shown here is derived from an EMBL/GenBank/DDBJ whole genome shotgun (WGS) entry which is preliminary data.</text>
</comment>
<name>A0ABS5TAW4_9ACTN</name>
<sequence>MTATGAQTKAFFKPERGQPIPCMFNPSGFSVSRSNKWEMTPRPGRGLGQLTYQGSSNGDMSVDVFFDTTDTGRPVTEHTDKLMKLMDEDPSLPGADPASGKGRPQTVVFSWGNLQSFEAVVTHLNVELKYFSATGVPLRATAKVTLKQYEAEYSFPPQNPTSGTRLPHTAHRVSPGETLDRIAARHYADPNAWRIIAEANHIDDPLALRPGTLLAIPGQAS</sequence>
<dbReference type="Gene3D" id="3.10.350.10">
    <property type="entry name" value="LysM domain"/>
    <property type="match status" value="1"/>
</dbReference>
<dbReference type="EMBL" id="JAHBAY010000002">
    <property type="protein sequence ID" value="MBT0768213.1"/>
    <property type="molecule type" value="Genomic_DNA"/>
</dbReference>
<feature type="domain" description="LysM" evidence="1">
    <location>
        <begin position="169"/>
        <end position="216"/>
    </location>
</feature>
<organism evidence="2 3">
    <name type="scientific">Kineosporia corallincola</name>
    <dbReference type="NCBI Taxonomy" id="2835133"/>
    <lineage>
        <taxon>Bacteria</taxon>
        <taxon>Bacillati</taxon>
        <taxon>Actinomycetota</taxon>
        <taxon>Actinomycetes</taxon>
        <taxon>Kineosporiales</taxon>
        <taxon>Kineosporiaceae</taxon>
        <taxon>Kineosporia</taxon>
    </lineage>
</organism>
<dbReference type="InterPro" id="IPR018392">
    <property type="entry name" value="LysM"/>
</dbReference>
<dbReference type="CDD" id="cd00118">
    <property type="entry name" value="LysM"/>
    <property type="match status" value="1"/>
</dbReference>
<dbReference type="SUPFAM" id="SSF54106">
    <property type="entry name" value="LysM domain"/>
    <property type="match status" value="1"/>
</dbReference>
<dbReference type="RefSeq" id="WP_214154517.1">
    <property type="nucleotide sequence ID" value="NZ_JAHBAY010000002.1"/>
</dbReference>
<protein>
    <submittedName>
        <fullName evidence="2">LysM peptidoglycan-binding domain-containing protein</fullName>
    </submittedName>
</protein>
<dbReference type="InterPro" id="IPR036779">
    <property type="entry name" value="LysM_dom_sf"/>
</dbReference>
<evidence type="ECO:0000313" key="3">
    <source>
        <dbReference type="Proteomes" id="UP001197247"/>
    </source>
</evidence>
<dbReference type="Pfam" id="PF19266">
    <property type="entry name" value="CIS_tube"/>
    <property type="match status" value="1"/>
</dbReference>